<comment type="caution">
    <text evidence="1">The sequence shown here is derived from an EMBL/GenBank/DDBJ whole genome shotgun (WGS) entry which is preliminary data.</text>
</comment>
<proteinExistence type="predicted"/>
<organism evidence="1 2">
    <name type="scientific">Trichonephila clavata</name>
    <name type="common">Joro spider</name>
    <name type="synonym">Nephila clavata</name>
    <dbReference type="NCBI Taxonomy" id="2740835"/>
    <lineage>
        <taxon>Eukaryota</taxon>
        <taxon>Metazoa</taxon>
        <taxon>Ecdysozoa</taxon>
        <taxon>Arthropoda</taxon>
        <taxon>Chelicerata</taxon>
        <taxon>Arachnida</taxon>
        <taxon>Araneae</taxon>
        <taxon>Araneomorphae</taxon>
        <taxon>Entelegynae</taxon>
        <taxon>Araneoidea</taxon>
        <taxon>Nephilidae</taxon>
        <taxon>Trichonephila</taxon>
    </lineage>
</organism>
<protein>
    <submittedName>
        <fullName evidence="1">Uncharacterized protein</fullName>
    </submittedName>
</protein>
<keyword evidence="2" id="KW-1185">Reference proteome</keyword>
<accession>A0A8X6KBK4</accession>
<dbReference type="Proteomes" id="UP000887116">
    <property type="component" value="Unassembled WGS sequence"/>
</dbReference>
<gene>
    <name evidence="1" type="ORF">TNCT_711931</name>
</gene>
<dbReference type="AlphaFoldDB" id="A0A8X6KBK4"/>
<evidence type="ECO:0000313" key="2">
    <source>
        <dbReference type="Proteomes" id="UP000887116"/>
    </source>
</evidence>
<name>A0A8X6KBK4_TRICU</name>
<sequence length="127" mass="14525">MTLKMNMILLNSNHTYLKSKIAYGFDTDAAECLTVKVYQRRSPRRYSDEFLNFNAKTNICVGYSGDQDRCDSLLACLKPLPKPLYDKSSLSSDGEKNNLSSTRNAFIRLETNASRKEDLKVRFTSKH</sequence>
<reference evidence="1" key="1">
    <citation type="submission" date="2020-07" db="EMBL/GenBank/DDBJ databases">
        <title>Multicomponent nature underlies the extraordinary mechanical properties of spider dragline silk.</title>
        <authorList>
            <person name="Kono N."/>
            <person name="Nakamura H."/>
            <person name="Mori M."/>
            <person name="Yoshida Y."/>
            <person name="Ohtoshi R."/>
            <person name="Malay A.D."/>
            <person name="Moran D.A.P."/>
            <person name="Tomita M."/>
            <person name="Numata K."/>
            <person name="Arakawa K."/>
        </authorList>
    </citation>
    <scope>NUCLEOTIDE SEQUENCE</scope>
</reference>
<evidence type="ECO:0000313" key="1">
    <source>
        <dbReference type="EMBL" id="GFQ68781.1"/>
    </source>
</evidence>
<dbReference type="EMBL" id="BMAO01000720">
    <property type="protein sequence ID" value="GFQ68781.1"/>
    <property type="molecule type" value="Genomic_DNA"/>
</dbReference>